<dbReference type="EMBL" id="JANAKD010000519">
    <property type="protein sequence ID" value="KAJ3493139.1"/>
    <property type="molecule type" value="Genomic_DNA"/>
</dbReference>
<gene>
    <name evidence="1" type="ORF">NLG97_g4929</name>
</gene>
<reference evidence="1" key="1">
    <citation type="submission" date="2022-07" db="EMBL/GenBank/DDBJ databases">
        <title>Genome Sequence of Lecanicillium saksenae.</title>
        <authorList>
            <person name="Buettner E."/>
        </authorList>
    </citation>
    <scope>NUCLEOTIDE SEQUENCE</scope>
    <source>
        <strain evidence="1">VT-O1</strain>
    </source>
</reference>
<evidence type="ECO:0000313" key="2">
    <source>
        <dbReference type="Proteomes" id="UP001148737"/>
    </source>
</evidence>
<proteinExistence type="predicted"/>
<name>A0ACC1QU32_9HYPO</name>
<dbReference type="Proteomes" id="UP001148737">
    <property type="component" value="Unassembled WGS sequence"/>
</dbReference>
<protein>
    <submittedName>
        <fullName evidence="1">Uncharacterized protein</fullName>
    </submittedName>
</protein>
<comment type="caution">
    <text evidence="1">The sequence shown here is derived from an EMBL/GenBank/DDBJ whole genome shotgun (WGS) entry which is preliminary data.</text>
</comment>
<organism evidence="1 2">
    <name type="scientific">Lecanicillium saksenae</name>
    <dbReference type="NCBI Taxonomy" id="468837"/>
    <lineage>
        <taxon>Eukaryota</taxon>
        <taxon>Fungi</taxon>
        <taxon>Dikarya</taxon>
        <taxon>Ascomycota</taxon>
        <taxon>Pezizomycotina</taxon>
        <taxon>Sordariomycetes</taxon>
        <taxon>Hypocreomycetidae</taxon>
        <taxon>Hypocreales</taxon>
        <taxon>Cordycipitaceae</taxon>
        <taxon>Lecanicillium</taxon>
    </lineage>
</organism>
<accession>A0ACC1QU32</accession>
<sequence length="117" mass="12858">MQITTAITVLIAGVASAAPAGNDPHPDGSFGSRYTDHECKKLHSLPNRHFSMYDCLSTETVGSISLTNQFFICSVFDDRHCNGIQRDAVLSWDRKCTATNQGAWKGAKSFKCWMGNN</sequence>
<keyword evidence="2" id="KW-1185">Reference proteome</keyword>
<evidence type="ECO:0000313" key="1">
    <source>
        <dbReference type="EMBL" id="KAJ3493139.1"/>
    </source>
</evidence>